<evidence type="ECO:0000256" key="4">
    <source>
        <dbReference type="ARBA" id="ARBA00023136"/>
    </source>
</evidence>
<keyword evidence="2 5" id="KW-0812">Transmembrane</keyword>
<protein>
    <submittedName>
        <fullName evidence="7">Uncharacterized protein</fullName>
    </submittedName>
</protein>
<evidence type="ECO:0000256" key="3">
    <source>
        <dbReference type="ARBA" id="ARBA00022989"/>
    </source>
</evidence>
<dbReference type="AlphaFoldDB" id="A0A914CEN7"/>
<comment type="subcellular location">
    <subcellularLocation>
        <location evidence="1">Membrane</location>
        <topology evidence="1">Multi-pass membrane protein</topology>
    </subcellularLocation>
</comment>
<proteinExistence type="predicted"/>
<reference evidence="7" key="1">
    <citation type="submission" date="2022-11" db="UniProtKB">
        <authorList>
            <consortium name="WormBaseParasite"/>
        </authorList>
    </citation>
    <scope>IDENTIFICATION</scope>
</reference>
<sequence length="70" mass="7861">MVVIETLSDDDITKNKLSTVLISASMGTFLYISFFEMLAPERENESSTIWNLVATFTGFAIIAVIMIWSH</sequence>
<feature type="transmembrane region" description="Helical" evidence="5">
    <location>
        <begin position="20"/>
        <end position="38"/>
    </location>
</feature>
<keyword evidence="6" id="KW-1185">Reference proteome</keyword>
<evidence type="ECO:0000256" key="5">
    <source>
        <dbReference type="SAM" id="Phobius"/>
    </source>
</evidence>
<feature type="transmembrane region" description="Helical" evidence="5">
    <location>
        <begin position="50"/>
        <end position="69"/>
    </location>
</feature>
<keyword evidence="3 5" id="KW-1133">Transmembrane helix</keyword>
<dbReference type="InterPro" id="IPR003689">
    <property type="entry name" value="ZIP"/>
</dbReference>
<dbReference type="Proteomes" id="UP000887540">
    <property type="component" value="Unplaced"/>
</dbReference>
<dbReference type="Pfam" id="PF02535">
    <property type="entry name" value="Zip"/>
    <property type="match status" value="1"/>
</dbReference>
<evidence type="ECO:0000313" key="7">
    <source>
        <dbReference type="WBParaSite" id="ACRNAN_scaffold1009.g27607.t1"/>
    </source>
</evidence>
<dbReference type="GO" id="GO:0046873">
    <property type="term" value="F:metal ion transmembrane transporter activity"/>
    <property type="evidence" value="ECO:0007669"/>
    <property type="project" value="InterPro"/>
</dbReference>
<dbReference type="GO" id="GO:0016020">
    <property type="term" value="C:membrane"/>
    <property type="evidence" value="ECO:0007669"/>
    <property type="project" value="UniProtKB-SubCell"/>
</dbReference>
<dbReference type="WBParaSite" id="ACRNAN_scaffold1009.g27607.t1">
    <property type="protein sequence ID" value="ACRNAN_scaffold1009.g27607.t1"/>
    <property type="gene ID" value="ACRNAN_scaffold1009.g27607"/>
</dbReference>
<evidence type="ECO:0000256" key="1">
    <source>
        <dbReference type="ARBA" id="ARBA00004141"/>
    </source>
</evidence>
<accession>A0A914CEN7</accession>
<evidence type="ECO:0000313" key="6">
    <source>
        <dbReference type="Proteomes" id="UP000887540"/>
    </source>
</evidence>
<evidence type="ECO:0000256" key="2">
    <source>
        <dbReference type="ARBA" id="ARBA00022692"/>
    </source>
</evidence>
<organism evidence="6 7">
    <name type="scientific">Acrobeloides nanus</name>
    <dbReference type="NCBI Taxonomy" id="290746"/>
    <lineage>
        <taxon>Eukaryota</taxon>
        <taxon>Metazoa</taxon>
        <taxon>Ecdysozoa</taxon>
        <taxon>Nematoda</taxon>
        <taxon>Chromadorea</taxon>
        <taxon>Rhabditida</taxon>
        <taxon>Tylenchina</taxon>
        <taxon>Cephalobomorpha</taxon>
        <taxon>Cephaloboidea</taxon>
        <taxon>Cephalobidae</taxon>
        <taxon>Acrobeloides</taxon>
    </lineage>
</organism>
<name>A0A914CEN7_9BILA</name>
<keyword evidence="4 5" id="KW-0472">Membrane</keyword>